<dbReference type="InterPro" id="IPR023048">
    <property type="entry name" value="NADH:quinone_OxRdtase_FMN_depd"/>
</dbReference>
<evidence type="ECO:0000259" key="7">
    <source>
        <dbReference type="Pfam" id="PF02525"/>
    </source>
</evidence>
<evidence type="ECO:0000313" key="9">
    <source>
        <dbReference type="Proteomes" id="UP000182692"/>
    </source>
</evidence>
<comment type="catalytic activity">
    <reaction evidence="5">
        <text>N,N-dimethyl-1,4-phenylenediamine + anthranilate + 2 NAD(+) = 2-(4-dimethylaminophenyl)diazenylbenzoate + 2 NADH + 2 H(+)</text>
        <dbReference type="Rhea" id="RHEA:55872"/>
        <dbReference type="ChEBI" id="CHEBI:15378"/>
        <dbReference type="ChEBI" id="CHEBI:15783"/>
        <dbReference type="ChEBI" id="CHEBI:16567"/>
        <dbReference type="ChEBI" id="CHEBI:57540"/>
        <dbReference type="ChEBI" id="CHEBI:57945"/>
        <dbReference type="ChEBI" id="CHEBI:71579"/>
        <dbReference type="EC" id="1.7.1.17"/>
    </reaction>
    <physiologicalReaction direction="right-to-left" evidence="5">
        <dbReference type="Rhea" id="RHEA:55874"/>
    </physiologicalReaction>
</comment>
<comment type="subunit">
    <text evidence="6">Homodimer.</text>
</comment>
<dbReference type="EMBL" id="FOWR01000017">
    <property type="protein sequence ID" value="SFP56326.1"/>
    <property type="molecule type" value="Genomic_DNA"/>
</dbReference>
<evidence type="ECO:0000256" key="5">
    <source>
        <dbReference type="ARBA" id="ARBA00048542"/>
    </source>
</evidence>
<accession>A0A1I5REG5</accession>
<organism evidence="8 9">
    <name type="scientific">Enterovibrio norvegicus DSM 15893</name>
    <dbReference type="NCBI Taxonomy" id="1121869"/>
    <lineage>
        <taxon>Bacteria</taxon>
        <taxon>Pseudomonadati</taxon>
        <taxon>Pseudomonadota</taxon>
        <taxon>Gammaproteobacteria</taxon>
        <taxon>Vibrionales</taxon>
        <taxon>Vibrionaceae</taxon>
        <taxon>Enterovibrio</taxon>
    </lineage>
</organism>
<keyword evidence="4 6" id="KW-0520">NAD</keyword>
<feature type="binding site" evidence="6">
    <location>
        <begin position="16"/>
        <end position="18"/>
    </location>
    <ligand>
        <name>FMN</name>
        <dbReference type="ChEBI" id="CHEBI:58210"/>
    </ligand>
</feature>
<evidence type="ECO:0000256" key="3">
    <source>
        <dbReference type="ARBA" id="ARBA00023002"/>
    </source>
</evidence>
<evidence type="ECO:0000256" key="6">
    <source>
        <dbReference type="HAMAP-Rule" id="MF_01216"/>
    </source>
</evidence>
<dbReference type="PANTHER" id="PTHR43741:SF2">
    <property type="entry name" value="FMN-DEPENDENT NADH:QUINONE OXIDOREDUCTASE"/>
    <property type="match status" value="1"/>
</dbReference>
<dbReference type="EC" id="1.6.5.-" evidence="6"/>
<reference evidence="8 9" key="1">
    <citation type="submission" date="2016-10" db="EMBL/GenBank/DDBJ databases">
        <authorList>
            <person name="de Groot N.N."/>
        </authorList>
    </citation>
    <scope>NUCLEOTIDE SEQUENCE [LARGE SCALE GENOMIC DNA]</scope>
    <source>
        <strain evidence="8 9">DSM 15893</strain>
    </source>
</reference>
<dbReference type="PANTHER" id="PTHR43741">
    <property type="entry name" value="FMN-DEPENDENT NADH-AZOREDUCTASE 1"/>
    <property type="match status" value="1"/>
</dbReference>
<protein>
    <recommendedName>
        <fullName evidence="6">FMN dependent NADH:quinone oxidoreductase</fullName>
        <ecNumber evidence="6">1.6.5.-</ecNumber>
    </recommendedName>
    <alternativeName>
        <fullName evidence="6">Azo-dye reductase</fullName>
    </alternativeName>
    <alternativeName>
        <fullName evidence="6">FMN-dependent NADH-azo compound oxidoreductase</fullName>
    </alternativeName>
    <alternativeName>
        <fullName evidence="6">FMN-dependent NADH-azoreductase</fullName>
        <ecNumber evidence="6">1.7.1.17</ecNumber>
    </alternativeName>
</protein>
<comment type="cofactor">
    <cofactor evidence="6">
        <name>FMN</name>
        <dbReference type="ChEBI" id="CHEBI:58210"/>
    </cofactor>
    <text evidence="6">Binds 1 FMN per subunit.</text>
</comment>
<comment type="function">
    <text evidence="6">Quinone reductase that provides resistance to thiol-specific stress caused by electrophilic quinones.</text>
</comment>
<dbReference type="GO" id="GO:0009055">
    <property type="term" value="F:electron transfer activity"/>
    <property type="evidence" value="ECO:0007669"/>
    <property type="project" value="UniProtKB-UniRule"/>
</dbReference>
<dbReference type="SUPFAM" id="SSF52218">
    <property type="entry name" value="Flavoproteins"/>
    <property type="match status" value="1"/>
</dbReference>
<keyword evidence="3 6" id="KW-0560">Oxidoreductase</keyword>
<dbReference type="EC" id="1.7.1.17" evidence="6"/>
<dbReference type="Proteomes" id="UP000182692">
    <property type="component" value="Unassembled WGS sequence"/>
</dbReference>
<dbReference type="InterPro" id="IPR003680">
    <property type="entry name" value="Flavodoxin_fold"/>
</dbReference>
<dbReference type="GO" id="GO:0016652">
    <property type="term" value="F:oxidoreductase activity, acting on NAD(P)H as acceptor"/>
    <property type="evidence" value="ECO:0007669"/>
    <property type="project" value="UniProtKB-UniRule"/>
</dbReference>
<dbReference type="HAMAP" id="MF_01216">
    <property type="entry name" value="Azoreductase_type1"/>
    <property type="match status" value="1"/>
</dbReference>
<keyword evidence="2 6" id="KW-0288">FMN</keyword>
<dbReference type="OrthoDB" id="9787136at2"/>
<dbReference type="GO" id="GO:0016655">
    <property type="term" value="F:oxidoreductase activity, acting on NAD(P)H, quinone or similar compound as acceptor"/>
    <property type="evidence" value="ECO:0007669"/>
    <property type="project" value="InterPro"/>
</dbReference>
<dbReference type="GO" id="GO:0010181">
    <property type="term" value="F:FMN binding"/>
    <property type="evidence" value="ECO:0007669"/>
    <property type="project" value="UniProtKB-UniRule"/>
</dbReference>
<dbReference type="GeneID" id="35870894"/>
<feature type="binding site" evidence="6">
    <location>
        <begin position="136"/>
        <end position="139"/>
    </location>
    <ligand>
        <name>FMN</name>
        <dbReference type="ChEBI" id="CHEBI:58210"/>
    </ligand>
</feature>
<gene>
    <name evidence="6" type="primary">azoR</name>
    <name evidence="8" type="ORF">SAMN03084138_02528</name>
</gene>
<proteinExistence type="inferred from homology"/>
<feature type="domain" description="Flavodoxin-like fold" evidence="7">
    <location>
        <begin position="3"/>
        <end position="191"/>
    </location>
</feature>
<dbReference type="STRING" id="1121869.SAMN03084138_02528"/>
<keyword evidence="1 6" id="KW-0285">Flavoprotein</keyword>
<evidence type="ECO:0000256" key="4">
    <source>
        <dbReference type="ARBA" id="ARBA00023027"/>
    </source>
</evidence>
<dbReference type="Gene3D" id="3.40.50.360">
    <property type="match status" value="1"/>
</dbReference>
<feature type="binding site" evidence="6">
    <location>
        <begin position="92"/>
        <end position="95"/>
    </location>
    <ligand>
        <name>FMN</name>
        <dbReference type="ChEBI" id="CHEBI:58210"/>
    </ligand>
</feature>
<comment type="similarity">
    <text evidence="6">Belongs to the azoreductase type 1 family.</text>
</comment>
<sequence>MASILVLKSSILGDHSSSSTLINELVDNLSNTASIIERDLATHPVPVLDSEIMMGLRGAENLSERQQRALALSDQLITEIQVSDTLVIAAPMYNFSVPTQLKNWIDLIARADVTFTYTEQGPKGLLTDKKAIVVTTRGGIHKDSPNDHVVGYMKTVLGFIGISDIEFVYSEALAMGDEPAKTSMDSARRTLLSLF</sequence>
<evidence type="ECO:0000313" key="8">
    <source>
        <dbReference type="EMBL" id="SFP56326.1"/>
    </source>
</evidence>
<dbReference type="Pfam" id="PF02525">
    <property type="entry name" value="Flavodoxin_2"/>
    <property type="match status" value="1"/>
</dbReference>
<comment type="function">
    <text evidence="6">Also exhibits azoreductase activity. Catalyzes the reductive cleavage of the azo bond in aromatic azo compounds to the corresponding amines.</text>
</comment>
<evidence type="ECO:0000256" key="1">
    <source>
        <dbReference type="ARBA" id="ARBA00022630"/>
    </source>
</evidence>
<dbReference type="InterPro" id="IPR050104">
    <property type="entry name" value="FMN-dep_NADH:Q_OxRdtase_AzoR1"/>
</dbReference>
<dbReference type="InterPro" id="IPR029039">
    <property type="entry name" value="Flavoprotein-like_sf"/>
</dbReference>
<feature type="binding site" evidence="6">
    <location>
        <position position="10"/>
    </location>
    <ligand>
        <name>FMN</name>
        <dbReference type="ChEBI" id="CHEBI:58210"/>
    </ligand>
</feature>
<dbReference type="AlphaFoldDB" id="A0A1I5REG5"/>
<name>A0A1I5REG5_9GAMM</name>
<comment type="catalytic activity">
    <reaction evidence="6">
        <text>2 a quinone + NADH + H(+) = 2 a 1,4-benzosemiquinone + NAD(+)</text>
        <dbReference type="Rhea" id="RHEA:65952"/>
        <dbReference type="ChEBI" id="CHEBI:15378"/>
        <dbReference type="ChEBI" id="CHEBI:57540"/>
        <dbReference type="ChEBI" id="CHEBI:57945"/>
        <dbReference type="ChEBI" id="CHEBI:132124"/>
        <dbReference type="ChEBI" id="CHEBI:134225"/>
    </reaction>
</comment>
<dbReference type="RefSeq" id="WP_017014645.1">
    <property type="nucleotide sequence ID" value="NZ_FOWR01000017.1"/>
</dbReference>
<evidence type="ECO:0000256" key="2">
    <source>
        <dbReference type="ARBA" id="ARBA00022643"/>
    </source>
</evidence>